<name>D0A2M8_TRYB9</name>
<dbReference type="Proteomes" id="UP000002316">
    <property type="component" value="Chromosome 10"/>
</dbReference>
<dbReference type="KEGG" id="tbg:TbgDal_X6070"/>
<evidence type="ECO:0000313" key="2">
    <source>
        <dbReference type="Proteomes" id="UP000002316"/>
    </source>
</evidence>
<proteinExistence type="predicted"/>
<protein>
    <submittedName>
        <fullName evidence="1">Uncharacterized protein</fullName>
    </submittedName>
</protein>
<accession>D0A2M8</accession>
<dbReference type="GeneID" id="23865702"/>
<dbReference type="EMBL" id="FN554973">
    <property type="protein sequence ID" value="CBH15522.1"/>
    <property type="molecule type" value="Genomic_DNA"/>
</dbReference>
<dbReference type="AlphaFoldDB" id="D0A2M8"/>
<dbReference type="RefSeq" id="XP_011777786.1">
    <property type="nucleotide sequence ID" value="XM_011779484.1"/>
</dbReference>
<organism evidence="1 2">
    <name type="scientific">Trypanosoma brucei gambiense (strain MHOM/CI/86/DAL972)</name>
    <dbReference type="NCBI Taxonomy" id="679716"/>
    <lineage>
        <taxon>Eukaryota</taxon>
        <taxon>Discoba</taxon>
        <taxon>Euglenozoa</taxon>
        <taxon>Kinetoplastea</taxon>
        <taxon>Metakinetoplastina</taxon>
        <taxon>Trypanosomatida</taxon>
        <taxon>Trypanosomatidae</taxon>
        <taxon>Trypanosoma</taxon>
    </lineage>
</organism>
<evidence type="ECO:0000313" key="1">
    <source>
        <dbReference type="EMBL" id="CBH15522.1"/>
    </source>
</evidence>
<reference evidence="2" key="1">
    <citation type="journal article" date="2010" name="PLoS Negl. Trop. Dis.">
        <title>The genome sequence of Trypanosoma brucei gambiense, causative agent of chronic human african trypanosomiasis.</title>
        <authorList>
            <person name="Jackson A.P."/>
            <person name="Sanders M."/>
            <person name="Berry A."/>
            <person name="McQuillan J."/>
            <person name="Aslett M.A."/>
            <person name="Quail M.A."/>
            <person name="Chukualim B."/>
            <person name="Capewell P."/>
            <person name="MacLeod A."/>
            <person name="Melville S.E."/>
            <person name="Gibson W."/>
            <person name="Barry J.D."/>
            <person name="Berriman M."/>
            <person name="Hertz-Fowler C."/>
        </authorList>
    </citation>
    <scope>NUCLEOTIDE SEQUENCE [LARGE SCALE GENOMIC DNA]</scope>
    <source>
        <strain evidence="2">MHOM/CI/86/DAL972</strain>
    </source>
</reference>
<sequence length="121" mass="14199">MQMATASICYYSFYTYSVVSVANFDFSEDYQHVACMHTFWWHRSPCSCSHSTALKRIKAQIPDATSKHDSFFFTTSEQCTRIPVKQFCKPPNSSWRTTNLKPTREKMFHHKKNLYPSKNLP</sequence>
<gene>
    <name evidence="1" type="ORF">TbgDal_X6070</name>
</gene>